<dbReference type="EMBL" id="AP019723">
    <property type="protein sequence ID" value="BBK83753.1"/>
    <property type="molecule type" value="Genomic_DNA"/>
</dbReference>
<reference evidence="1 2" key="1">
    <citation type="submission" date="2019-06" db="EMBL/GenBank/DDBJ databases">
        <title>Complete genome sequence of Cutibacterium acnes subsp. acnes NBRC 107605.</title>
        <authorList>
            <person name="Miura T."/>
            <person name="Furukawa M."/>
            <person name="Shimamura M."/>
            <person name="Ohyama Y."/>
            <person name="Yamazoe A."/>
            <person name="Kawasaki H."/>
        </authorList>
    </citation>
    <scope>NUCLEOTIDE SEQUENCE [LARGE SCALE GENOMIC DNA]</scope>
    <source>
        <strain evidence="1 2">NBRC 107605</strain>
    </source>
</reference>
<organism evidence="1 2">
    <name type="scientific">Cutibacterium acnes subsp. acnes</name>
    <dbReference type="NCBI Taxonomy" id="1734925"/>
    <lineage>
        <taxon>Bacteria</taxon>
        <taxon>Bacillati</taxon>
        <taxon>Actinomycetota</taxon>
        <taxon>Actinomycetes</taxon>
        <taxon>Propionibacteriales</taxon>
        <taxon>Propionibacteriaceae</taxon>
        <taxon>Cutibacterium</taxon>
    </lineage>
</organism>
<evidence type="ECO:0000313" key="2">
    <source>
        <dbReference type="Proteomes" id="UP000318594"/>
    </source>
</evidence>
<proteinExistence type="predicted"/>
<sequence length="74" mass="7886">METLPALWTLLAPDWDVARKFADIHGPRLARYLEGAPYLVGADVGGSRGVAPLIQGVVSYIGGARARPYGQGYS</sequence>
<name>A0ABM7GX18_CUTAC</name>
<dbReference type="Proteomes" id="UP000318594">
    <property type="component" value="Chromosome"/>
</dbReference>
<protein>
    <submittedName>
        <fullName evidence="1">Uncharacterized protein</fullName>
    </submittedName>
</protein>
<accession>A0ABM7GX18</accession>
<keyword evidence="2" id="KW-1185">Reference proteome</keyword>
<gene>
    <name evidence="1" type="ORF">CacPP4_03680</name>
</gene>
<evidence type="ECO:0000313" key="1">
    <source>
        <dbReference type="EMBL" id="BBK83753.1"/>
    </source>
</evidence>